<gene>
    <name evidence="1" type="ORF">ETQ85_11140</name>
</gene>
<dbReference type="AlphaFoldDB" id="A0A6C2CWE5"/>
<keyword evidence="2" id="KW-1185">Reference proteome</keyword>
<name>A0A6C2CWE5_9RHOO</name>
<protein>
    <recommendedName>
        <fullName evidence="3">Lipoprotein</fullName>
    </recommendedName>
</protein>
<evidence type="ECO:0000313" key="2">
    <source>
        <dbReference type="Proteomes" id="UP000389128"/>
    </source>
</evidence>
<organism evidence="1 2">
    <name type="scientific">Zoogloea oleivorans</name>
    <dbReference type="NCBI Taxonomy" id="1552750"/>
    <lineage>
        <taxon>Bacteria</taxon>
        <taxon>Pseudomonadati</taxon>
        <taxon>Pseudomonadota</taxon>
        <taxon>Betaproteobacteria</taxon>
        <taxon>Rhodocyclales</taxon>
        <taxon>Zoogloeaceae</taxon>
        <taxon>Zoogloea</taxon>
    </lineage>
</organism>
<evidence type="ECO:0000313" key="1">
    <source>
        <dbReference type="EMBL" id="TYC58430.1"/>
    </source>
</evidence>
<dbReference type="PROSITE" id="PS51257">
    <property type="entry name" value="PROKAR_LIPOPROTEIN"/>
    <property type="match status" value="1"/>
</dbReference>
<proteinExistence type="predicted"/>
<accession>A0A6C2CWE5</accession>
<sequence length="68" mass="7473">MKRLICIILAAASLGGCVVLPVGPGHGHRHHGYADAPVMVVPPARPMPYRGYERRHDRGYDRGNRGGW</sequence>
<dbReference type="RefSeq" id="WP_148579130.1">
    <property type="nucleotide sequence ID" value="NZ_JAVEUW010000048.1"/>
</dbReference>
<dbReference type="EMBL" id="SDKK01000009">
    <property type="protein sequence ID" value="TYC58430.1"/>
    <property type="molecule type" value="Genomic_DNA"/>
</dbReference>
<evidence type="ECO:0008006" key="3">
    <source>
        <dbReference type="Google" id="ProtNLM"/>
    </source>
</evidence>
<comment type="caution">
    <text evidence="1">The sequence shown here is derived from an EMBL/GenBank/DDBJ whole genome shotgun (WGS) entry which is preliminary data.</text>
</comment>
<dbReference type="Proteomes" id="UP000389128">
    <property type="component" value="Unassembled WGS sequence"/>
</dbReference>
<reference evidence="1 2" key="1">
    <citation type="submission" date="2019-01" db="EMBL/GenBank/DDBJ databases">
        <title>Zoogloea oleivorans genome sequencing and assembly.</title>
        <authorList>
            <person name="Tancsics A."/>
            <person name="Farkas M."/>
            <person name="Kriszt B."/>
            <person name="Maroti G."/>
            <person name="Horvath B."/>
        </authorList>
    </citation>
    <scope>NUCLEOTIDE SEQUENCE [LARGE SCALE GENOMIC DNA]</scope>
    <source>
        <strain evidence="1 2">Buc</strain>
    </source>
</reference>